<protein>
    <submittedName>
        <fullName evidence="1">Uncharacterized protein</fullName>
    </submittedName>
</protein>
<gene>
    <name evidence="1" type="ORF">Slati_3101700</name>
</gene>
<comment type="caution">
    <text evidence="1">The sequence shown here is derived from an EMBL/GenBank/DDBJ whole genome shotgun (WGS) entry which is preliminary data.</text>
</comment>
<reference evidence="1" key="1">
    <citation type="submission" date="2020-06" db="EMBL/GenBank/DDBJ databases">
        <authorList>
            <person name="Li T."/>
            <person name="Hu X."/>
            <person name="Zhang T."/>
            <person name="Song X."/>
            <person name="Zhang H."/>
            <person name="Dai N."/>
            <person name="Sheng W."/>
            <person name="Hou X."/>
            <person name="Wei L."/>
        </authorList>
    </citation>
    <scope>NUCLEOTIDE SEQUENCE</scope>
    <source>
        <strain evidence="1">KEN1</strain>
        <tissue evidence="1">Leaf</tissue>
    </source>
</reference>
<evidence type="ECO:0000313" key="1">
    <source>
        <dbReference type="EMBL" id="KAL0420788.1"/>
    </source>
</evidence>
<accession>A0AAW2UV36</accession>
<name>A0AAW2UV36_9LAMI</name>
<organism evidence="1">
    <name type="scientific">Sesamum latifolium</name>
    <dbReference type="NCBI Taxonomy" id="2727402"/>
    <lineage>
        <taxon>Eukaryota</taxon>
        <taxon>Viridiplantae</taxon>
        <taxon>Streptophyta</taxon>
        <taxon>Embryophyta</taxon>
        <taxon>Tracheophyta</taxon>
        <taxon>Spermatophyta</taxon>
        <taxon>Magnoliopsida</taxon>
        <taxon>eudicotyledons</taxon>
        <taxon>Gunneridae</taxon>
        <taxon>Pentapetalae</taxon>
        <taxon>asterids</taxon>
        <taxon>lamiids</taxon>
        <taxon>Lamiales</taxon>
        <taxon>Pedaliaceae</taxon>
        <taxon>Sesamum</taxon>
    </lineage>
</organism>
<dbReference type="AlphaFoldDB" id="A0AAW2UV36"/>
<sequence length="76" mass="9092">MRRMMKVEFDEMYRVRGNPERVGYLRDEKSRRALPKEIQSGHPFPSAHNRYADIRRRAVNQCEIPSRNMPEDSSIE</sequence>
<dbReference type="EMBL" id="JACGWN010000011">
    <property type="protein sequence ID" value="KAL0420788.1"/>
    <property type="molecule type" value="Genomic_DNA"/>
</dbReference>
<proteinExistence type="predicted"/>
<reference evidence="1" key="2">
    <citation type="journal article" date="2024" name="Plant">
        <title>Genomic evolution and insights into agronomic trait innovations of Sesamum species.</title>
        <authorList>
            <person name="Miao H."/>
            <person name="Wang L."/>
            <person name="Qu L."/>
            <person name="Liu H."/>
            <person name="Sun Y."/>
            <person name="Le M."/>
            <person name="Wang Q."/>
            <person name="Wei S."/>
            <person name="Zheng Y."/>
            <person name="Lin W."/>
            <person name="Duan Y."/>
            <person name="Cao H."/>
            <person name="Xiong S."/>
            <person name="Wang X."/>
            <person name="Wei L."/>
            <person name="Li C."/>
            <person name="Ma Q."/>
            <person name="Ju M."/>
            <person name="Zhao R."/>
            <person name="Li G."/>
            <person name="Mu C."/>
            <person name="Tian Q."/>
            <person name="Mei H."/>
            <person name="Zhang T."/>
            <person name="Gao T."/>
            <person name="Zhang H."/>
        </authorList>
    </citation>
    <scope>NUCLEOTIDE SEQUENCE</scope>
    <source>
        <strain evidence="1">KEN1</strain>
    </source>
</reference>